<dbReference type="Pfam" id="PF00005">
    <property type="entry name" value="ABC_tran"/>
    <property type="match status" value="1"/>
</dbReference>
<name>F3Z3V3_DESAF</name>
<dbReference type="HOGENOM" id="CLU_000604_1_22_7"/>
<dbReference type="eggNOG" id="COG1122">
    <property type="taxonomic scope" value="Bacteria"/>
</dbReference>
<dbReference type="AlphaFoldDB" id="F3Z3V3"/>
<dbReference type="GO" id="GO:0043190">
    <property type="term" value="C:ATP-binding cassette (ABC) transporter complex"/>
    <property type="evidence" value="ECO:0007669"/>
    <property type="project" value="TreeGrafter"/>
</dbReference>
<dbReference type="InterPro" id="IPR050095">
    <property type="entry name" value="ECF_ABC_transporter_ATP-bd"/>
</dbReference>
<dbReference type="SUPFAM" id="SSF52540">
    <property type="entry name" value="P-loop containing nucleoside triphosphate hydrolases"/>
    <property type="match status" value="1"/>
</dbReference>
<reference evidence="6 7" key="1">
    <citation type="journal article" date="2011" name="J. Bacteriol.">
        <title>Genome sequence of the mercury-methylating and pleomorphic Desulfovibrio africanus Strain Walvis Bay.</title>
        <authorList>
            <person name="Brown S.D."/>
            <person name="Wall J.D."/>
            <person name="Kucken A.M."/>
            <person name="Gilmour C.C."/>
            <person name="Podar M."/>
            <person name="Brandt C.C."/>
            <person name="Teshima H."/>
            <person name="Detter J.C."/>
            <person name="Han C.S."/>
            <person name="Land M.L."/>
            <person name="Lucas S."/>
            <person name="Han J."/>
            <person name="Pennacchio L."/>
            <person name="Nolan M."/>
            <person name="Pitluck S."/>
            <person name="Woyke T."/>
            <person name="Goodwin L."/>
            <person name="Palumbo A.V."/>
            <person name="Elias D.A."/>
        </authorList>
    </citation>
    <scope>NUCLEOTIDE SEQUENCE [LARGE SCALE GENOMIC DNA]</scope>
    <source>
        <strain evidence="6 7">Walvis Bay</strain>
    </source>
</reference>
<keyword evidence="7" id="KW-1185">Reference proteome</keyword>
<keyword evidence="3" id="KW-0547">Nucleotide-binding</keyword>
<proteinExistence type="inferred from homology"/>
<evidence type="ECO:0000256" key="4">
    <source>
        <dbReference type="ARBA" id="ARBA00022840"/>
    </source>
</evidence>
<dbReference type="InterPro" id="IPR003439">
    <property type="entry name" value="ABC_transporter-like_ATP-bd"/>
</dbReference>
<dbReference type="Gene3D" id="3.40.50.300">
    <property type="entry name" value="P-loop containing nucleotide triphosphate hydrolases"/>
    <property type="match status" value="1"/>
</dbReference>
<keyword evidence="4" id="KW-0067">ATP-binding</keyword>
<sequence length="247" mass="27067">MSESNSPPPPILEAQGLTFAYPGRERLMDGLDFILRPGERIGLVGHNGAGKTTFFLALMGLLKPQAGRVFFNGSEACTENDFAALRRRVGLLFQNADDQLFSPTVLEDVTFGPLNLGQPPAQARETALRTLGMLNLSGFEERVTHKLSGGEKRLVALACVLAMEPEALLLDEPTSGLDPETRERLIGILRGLPVSYVIISHDLDFLEHTTGLLCAMEHGKIDCSPRMSIHKHAHVHIHGDKPHVHQE</sequence>
<dbReference type="GO" id="GO:0005524">
    <property type="term" value="F:ATP binding"/>
    <property type="evidence" value="ECO:0007669"/>
    <property type="project" value="UniProtKB-KW"/>
</dbReference>
<protein>
    <submittedName>
        <fullName evidence="6">ABC transporter related protein</fullName>
    </submittedName>
</protein>
<dbReference type="PANTHER" id="PTHR43553:SF24">
    <property type="entry name" value="ENERGY-COUPLING FACTOR TRANSPORTER ATP-BINDING PROTEIN ECFA1"/>
    <property type="match status" value="1"/>
</dbReference>
<evidence type="ECO:0000256" key="3">
    <source>
        <dbReference type="ARBA" id="ARBA00022741"/>
    </source>
</evidence>
<dbReference type="CDD" id="cd03225">
    <property type="entry name" value="ABC_cobalt_CbiO_domain1"/>
    <property type="match status" value="1"/>
</dbReference>
<dbReference type="InterPro" id="IPR027417">
    <property type="entry name" value="P-loop_NTPase"/>
</dbReference>
<dbReference type="GO" id="GO:0016887">
    <property type="term" value="F:ATP hydrolysis activity"/>
    <property type="evidence" value="ECO:0007669"/>
    <property type="project" value="InterPro"/>
</dbReference>
<dbReference type="Proteomes" id="UP000007844">
    <property type="component" value="Chromosome"/>
</dbReference>
<accession>F3Z3V3</accession>
<gene>
    <name evidence="6" type="ORF">Desaf_3278</name>
</gene>
<dbReference type="InterPro" id="IPR017871">
    <property type="entry name" value="ABC_transporter-like_CS"/>
</dbReference>
<dbReference type="InterPro" id="IPR015856">
    <property type="entry name" value="ABC_transpr_CbiO/EcfA_su"/>
</dbReference>
<comment type="similarity">
    <text evidence="1">Belongs to the ABC transporter superfamily.</text>
</comment>
<evidence type="ECO:0000259" key="5">
    <source>
        <dbReference type="PROSITE" id="PS50893"/>
    </source>
</evidence>
<dbReference type="PROSITE" id="PS50893">
    <property type="entry name" value="ABC_TRANSPORTER_2"/>
    <property type="match status" value="1"/>
</dbReference>
<evidence type="ECO:0000313" key="7">
    <source>
        <dbReference type="Proteomes" id="UP000007844"/>
    </source>
</evidence>
<dbReference type="GO" id="GO:0042626">
    <property type="term" value="F:ATPase-coupled transmembrane transporter activity"/>
    <property type="evidence" value="ECO:0007669"/>
    <property type="project" value="TreeGrafter"/>
</dbReference>
<dbReference type="InterPro" id="IPR003593">
    <property type="entry name" value="AAA+_ATPase"/>
</dbReference>
<dbReference type="STRING" id="690850.Desaf_3278"/>
<dbReference type="KEGG" id="daf:Desaf_3278"/>
<organism evidence="6 7">
    <name type="scientific">Desulfocurvibacter africanus subsp. africanus str. Walvis Bay</name>
    <dbReference type="NCBI Taxonomy" id="690850"/>
    <lineage>
        <taxon>Bacteria</taxon>
        <taxon>Pseudomonadati</taxon>
        <taxon>Thermodesulfobacteriota</taxon>
        <taxon>Desulfovibrionia</taxon>
        <taxon>Desulfovibrionales</taxon>
        <taxon>Desulfovibrionaceae</taxon>
        <taxon>Desulfocurvibacter</taxon>
    </lineage>
</organism>
<dbReference type="SMART" id="SM00382">
    <property type="entry name" value="AAA"/>
    <property type="match status" value="1"/>
</dbReference>
<evidence type="ECO:0000256" key="2">
    <source>
        <dbReference type="ARBA" id="ARBA00022448"/>
    </source>
</evidence>
<evidence type="ECO:0000313" key="6">
    <source>
        <dbReference type="EMBL" id="EGJ51568.1"/>
    </source>
</evidence>
<feature type="domain" description="ABC transporter" evidence="5">
    <location>
        <begin position="12"/>
        <end position="243"/>
    </location>
</feature>
<keyword evidence="2" id="KW-0813">Transport</keyword>
<dbReference type="PANTHER" id="PTHR43553">
    <property type="entry name" value="HEAVY METAL TRANSPORTER"/>
    <property type="match status" value="1"/>
</dbReference>
<evidence type="ECO:0000256" key="1">
    <source>
        <dbReference type="ARBA" id="ARBA00005417"/>
    </source>
</evidence>
<dbReference type="PROSITE" id="PS00211">
    <property type="entry name" value="ABC_TRANSPORTER_1"/>
    <property type="match status" value="1"/>
</dbReference>
<dbReference type="RefSeq" id="WP_014261193.1">
    <property type="nucleotide sequence ID" value="NC_016629.1"/>
</dbReference>
<dbReference type="EMBL" id="CP003221">
    <property type="protein sequence ID" value="EGJ51568.1"/>
    <property type="molecule type" value="Genomic_DNA"/>
</dbReference>